<feature type="region of interest" description="Disordered" evidence="3">
    <location>
        <begin position="1354"/>
        <end position="1374"/>
    </location>
</feature>
<protein>
    <recommendedName>
        <fullName evidence="4">Homeobox domain-containing protein</fullName>
    </recommendedName>
</protein>
<comment type="subcellular location">
    <subcellularLocation>
        <location evidence="1">Nucleus</location>
    </subcellularLocation>
</comment>
<dbReference type="SUPFAM" id="SSF46689">
    <property type="entry name" value="Homeodomain-like"/>
    <property type="match status" value="1"/>
</dbReference>
<dbReference type="Gene3D" id="1.10.10.60">
    <property type="entry name" value="Homeodomain-like"/>
    <property type="match status" value="1"/>
</dbReference>
<reference evidence="5" key="1">
    <citation type="submission" date="2021-08" db="EMBL/GenBank/DDBJ databases">
        <title>WGS assembly of Ceratopteris richardii.</title>
        <authorList>
            <person name="Marchant D.B."/>
            <person name="Chen G."/>
            <person name="Jenkins J."/>
            <person name="Shu S."/>
            <person name="Leebens-Mack J."/>
            <person name="Grimwood J."/>
            <person name="Schmutz J."/>
            <person name="Soltis P."/>
            <person name="Soltis D."/>
            <person name="Chen Z.-H."/>
        </authorList>
    </citation>
    <scope>NUCLEOTIDE SEQUENCE</scope>
    <source>
        <strain evidence="5">Whitten #5841</strain>
        <tissue evidence="5">Leaf</tissue>
    </source>
</reference>
<keyword evidence="2" id="KW-0238">DNA-binding</keyword>
<dbReference type="GO" id="GO:0005634">
    <property type="term" value="C:nucleus"/>
    <property type="evidence" value="ECO:0007669"/>
    <property type="project" value="UniProtKB-SubCell"/>
</dbReference>
<accession>A0A8T2RJF2</accession>
<dbReference type="InterPro" id="IPR001356">
    <property type="entry name" value="HD"/>
</dbReference>
<comment type="caution">
    <text evidence="5">The sequence shown here is derived from an EMBL/GenBank/DDBJ whole genome shotgun (WGS) entry which is preliminary data.</text>
</comment>
<dbReference type="InterPro" id="IPR009057">
    <property type="entry name" value="Homeodomain-like_sf"/>
</dbReference>
<evidence type="ECO:0000256" key="1">
    <source>
        <dbReference type="ARBA" id="ARBA00004123"/>
    </source>
</evidence>
<dbReference type="PANTHER" id="PTHR33400">
    <property type="entry name" value="ZINC FINGER CCCH DOMAIN-CONTAINING PROTEIN 6-RELATED"/>
    <property type="match status" value="1"/>
</dbReference>
<dbReference type="OrthoDB" id="1920276at2759"/>
<dbReference type="GO" id="GO:0003677">
    <property type="term" value="F:DNA binding"/>
    <property type="evidence" value="ECO:0007669"/>
    <property type="project" value="UniProtKB-KW"/>
</dbReference>
<feature type="compositionally biased region" description="Polar residues" evidence="3">
    <location>
        <begin position="626"/>
        <end position="638"/>
    </location>
</feature>
<dbReference type="PANTHER" id="PTHR33400:SF6">
    <property type="entry name" value="HOMEOBOX PROTEIN LUMINIDEPENDENS"/>
    <property type="match status" value="1"/>
</dbReference>
<feature type="compositionally biased region" description="Basic and acidic residues" evidence="3">
    <location>
        <begin position="479"/>
        <end position="489"/>
    </location>
</feature>
<dbReference type="Proteomes" id="UP000825935">
    <property type="component" value="Chromosome 26"/>
</dbReference>
<dbReference type="OMA" id="NANTHKP"/>
<organism evidence="5 6">
    <name type="scientific">Ceratopteris richardii</name>
    <name type="common">Triangle waterfern</name>
    <dbReference type="NCBI Taxonomy" id="49495"/>
    <lineage>
        <taxon>Eukaryota</taxon>
        <taxon>Viridiplantae</taxon>
        <taxon>Streptophyta</taxon>
        <taxon>Embryophyta</taxon>
        <taxon>Tracheophyta</taxon>
        <taxon>Polypodiopsida</taxon>
        <taxon>Polypodiidae</taxon>
        <taxon>Polypodiales</taxon>
        <taxon>Pteridineae</taxon>
        <taxon>Pteridaceae</taxon>
        <taxon>Parkerioideae</taxon>
        <taxon>Ceratopteris</taxon>
    </lineage>
</organism>
<dbReference type="SMART" id="SM00389">
    <property type="entry name" value="HOX"/>
    <property type="match status" value="1"/>
</dbReference>
<gene>
    <name evidence="5" type="ORF">KP509_26G026900</name>
</gene>
<name>A0A8T2RJF2_CERRI</name>
<evidence type="ECO:0000313" key="5">
    <source>
        <dbReference type="EMBL" id="KAH7296529.1"/>
    </source>
</evidence>
<sequence>MCLMDKGTEERILSVDGLLPPAPDHPRENVVCSSDGCGLQTKLGADEDAANSEKLQEEIERNPTAQPTLLDVGSLGWSSAVPCSTDSNCFARVMQRADESRPSDFPGGWHIEERHSMAGEICSPDFQLLQSMLTAQRDEIIEQLHELQKLAVLQCRITGTNPLAQEMAGAVLEKRVGKKLGDSLTSKALKCLYNVFSIKDTITKKEAREISALCGATVTQVREFFTEQRSRVRRVVHSSHVDQPNNSLFQSIQLEQLPRLGVHSGENTVTCCPDEVANSQSNNHLFLERFCGKLDGSSSKLYAAEKAEQLINAMRKENSFMGQSQLAEVIMRAHGSVLRCFIARGGLQQISRWMVQAAAEEQTSLIRLILKVITDLPLGSAPPRNMSQLLQTVNKLRFYRAQDIAGRARSLLVRWSRFCKSTQSGKILPSTDMNTHSQSGQKRSSLSNTLDDTSTKKLKAENEALNSGQTADVLSLPLNEDKTMNERSNSETVTQGGNTKKRLGSSLIHGDRIGMREKRKVQLFEETRAANRRRDAEGLKSSSFDPSPRPLSADDIKKAKRRAFFQNNAKDEKPLASNLDGSLTLDLATVSFERGQKRRTGNAGQPKGIQDISSRVLASDDPESVPGQTHGDTGIQKETGSSLLPLVCRMSVEKLLTSSDEHMFPRIHWTMPPRIILDPQWKVATGEQSTEIHSEYRRLNTVSEVIYPSYQLIPSNPAEPAERICLFVDDTLVPEILLEAVEEDSMENDNSLQSAEDPHLGVYAEVDSQMSGANMDNRVGQGTLVSPAAGDLLIDGSEMAGKVSQLCRVDQQVEFLTTAAQEESIKPVVKSVNNQVAVTSTSTFSSQLEPVDEALGLVNSYSSNSTIYDTGHEIVLFQQITESNPACTDQIATMVLPAVHVSPTEPIQALTGDNLNSAQRQRDYVTFSGSVTGGKLVDQLGEPGSSNKASTIDLSELSKEACMDMLNIVLQQLADNAVSSGADLELLSVFLKNPELVYSLTSSQVVSLDRNGLSSAATGRDLYKVISNSTTGNSEMDLQKLACRNIGQSEHDTIVANIGQYGSGITQPSNQRMGTVVDSESYQMVSAAKSCHSAIKNLTIQLPNSQNKTADTSQSLKPPLMHEDNYVRSLDCDWSKTCTYPTRFMQQTTAMTCHAVDASVAVNVSNNSNASSLSQTHSQPYLTRVSLPQGSQLCVDQHNQSSLSMFAGAPGQPSSTILEPEEHGKETMKGNGFCNDLQSSQILSNTHVVGTGSSDGLLPAPDKYCNNHRVYQYKPVHESYAIPGGKIPTSSAEVRASPGVMGHHMTLSNGHSYHDLRFAPHPTSGLCPPYLSHGQGSVVSSPSSMRVYRNSKFLRPPFSHSDQSSHHRSQWREG</sequence>
<proteinExistence type="predicted"/>
<evidence type="ECO:0000256" key="2">
    <source>
        <dbReference type="ARBA" id="ARBA00023125"/>
    </source>
</evidence>
<feature type="compositionally biased region" description="Basic and acidic residues" evidence="3">
    <location>
        <begin position="509"/>
        <end position="538"/>
    </location>
</feature>
<feature type="domain" description="Homeobox" evidence="4">
    <location>
        <begin position="177"/>
        <end position="239"/>
    </location>
</feature>
<feature type="region of interest" description="Disordered" evidence="3">
    <location>
        <begin position="619"/>
        <end position="638"/>
    </location>
</feature>
<dbReference type="EMBL" id="CM035431">
    <property type="protein sequence ID" value="KAH7296529.1"/>
    <property type="molecule type" value="Genomic_DNA"/>
</dbReference>
<feature type="compositionally biased region" description="Polar residues" evidence="3">
    <location>
        <begin position="426"/>
        <end position="443"/>
    </location>
</feature>
<evidence type="ECO:0000259" key="4">
    <source>
        <dbReference type="SMART" id="SM00389"/>
    </source>
</evidence>
<keyword evidence="6" id="KW-1185">Reference proteome</keyword>
<feature type="region of interest" description="Disordered" evidence="3">
    <location>
        <begin position="426"/>
        <end position="553"/>
    </location>
</feature>
<evidence type="ECO:0000313" key="6">
    <source>
        <dbReference type="Proteomes" id="UP000825935"/>
    </source>
</evidence>
<feature type="compositionally biased region" description="Basic and acidic residues" evidence="3">
    <location>
        <begin position="453"/>
        <end position="462"/>
    </location>
</feature>
<evidence type="ECO:0000256" key="3">
    <source>
        <dbReference type="SAM" id="MobiDB-lite"/>
    </source>
</evidence>